<dbReference type="AlphaFoldDB" id="A0A2U1AT98"/>
<dbReference type="PANTHER" id="PTHR46017">
    <property type="entry name" value="ALPHA-MANNOSIDASE 2C1"/>
    <property type="match status" value="1"/>
</dbReference>
<keyword evidence="4" id="KW-0326">Glycosidase</keyword>
<evidence type="ECO:0000256" key="3">
    <source>
        <dbReference type="ARBA" id="ARBA00022801"/>
    </source>
</evidence>
<dbReference type="SUPFAM" id="SSF88688">
    <property type="entry name" value="Families 57/38 glycoside transferase middle domain"/>
    <property type="match status" value="1"/>
</dbReference>
<dbReference type="InterPro" id="IPR028995">
    <property type="entry name" value="Glyco_hydro_57/38_cen_sf"/>
</dbReference>
<reference evidence="6 7" key="1">
    <citation type="submission" date="2018-04" db="EMBL/GenBank/DDBJ databases">
        <title>Genomic Encyclopedia of Type Strains, Phase IV (KMG-IV): sequencing the most valuable type-strain genomes for metagenomic binning, comparative biology and taxonomic classification.</title>
        <authorList>
            <person name="Goeker M."/>
        </authorList>
    </citation>
    <scope>NUCLEOTIDE SEQUENCE [LARGE SCALE GENOMIC DNA]</scope>
    <source>
        <strain evidence="6 7">DSM 14823</strain>
    </source>
</reference>
<accession>A0A2U1AT98</accession>
<dbReference type="Pfam" id="PF07748">
    <property type="entry name" value="Glyco_hydro_38C"/>
    <property type="match status" value="1"/>
</dbReference>
<dbReference type="GO" id="GO:0030246">
    <property type="term" value="F:carbohydrate binding"/>
    <property type="evidence" value="ECO:0007669"/>
    <property type="project" value="InterPro"/>
</dbReference>
<dbReference type="InterPro" id="IPR037094">
    <property type="entry name" value="Glyco_hydro_38_cen_sf"/>
</dbReference>
<dbReference type="Gene3D" id="2.70.98.30">
    <property type="entry name" value="Golgi alpha-mannosidase II, domain 4"/>
    <property type="match status" value="1"/>
</dbReference>
<evidence type="ECO:0000259" key="5">
    <source>
        <dbReference type="SMART" id="SM00872"/>
    </source>
</evidence>
<proteinExistence type="inferred from homology"/>
<dbReference type="FunFam" id="3.20.110.10:FF:000002">
    <property type="entry name" value="alpha-mannosidase 2C1 isoform X1"/>
    <property type="match status" value="1"/>
</dbReference>
<dbReference type="CDD" id="cd10789">
    <property type="entry name" value="GH38N_AMII_ER_cytosolic"/>
    <property type="match status" value="1"/>
</dbReference>
<comment type="caution">
    <text evidence="6">The sequence shown here is derived from an EMBL/GenBank/DDBJ whole genome shotgun (WGS) entry which is preliminary data.</text>
</comment>
<dbReference type="GO" id="GO:0009313">
    <property type="term" value="P:oligosaccharide catabolic process"/>
    <property type="evidence" value="ECO:0007669"/>
    <property type="project" value="TreeGrafter"/>
</dbReference>
<evidence type="ECO:0000313" key="7">
    <source>
        <dbReference type="Proteomes" id="UP000245959"/>
    </source>
</evidence>
<dbReference type="GeneID" id="78295958"/>
<dbReference type="RefSeq" id="WP_116884665.1">
    <property type="nucleotide sequence ID" value="NZ_CABMMC010000058.1"/>
</dbReference>
<gene>
    <name evidence="6" type="ORF">C8D82_12058</name>
</gene>
<dbReference type="InterPro" id="IPR011682">
    <property type="entry name" value="Glyco_hydro_38_C"/>
</dbReference>
<evidence type="ECO:0000256" key="2">
    <source>
        <dbReference type="ARBA" id="ARBA00022723"/>
    </source>
</evidence>
<dbReference type="InterPro" id="IPR015341">
    <property type="entry name" value="Glyco_hydro_38_cen"/>
</dbReference>
<organism evidence="6 7">
    <name type="scientific">Victivallis vadensis</name>
    <dbReference type="NCBI Taxonomy" id="172901"/>
    <lineage>
        <taxon>Bacteria</taxon>
        <taxon>Pseudomonadati</taxon>
        <taxon>Lentisphaerota</taxon>
        <taxon>Lentisphaeria</taxon>
        <taxon>Victivallales</taxon>
        <taxon>Victivallaceae</taxon>
        <taxon>Victivallis</taxon>
    </lineage>
</organism>
<dbReference type="Pfam" id="PF17677">
    <property type="entry name" value="Glyco_hydro38C2"/>
    <property type="match status" value="1"/>
</dbReference>
<dbReference type="SUPFAM" id="SSF88713">
    <property type="entry name" value="Glycoside hydrolase/deacetylase"/>
    <property type="match status" value="1"/>
</dbReference>
<dbReference type="Pfam" id="PF01074">
    <property type="entry name" value="Glyco_hydro_38N"/>
    <property type="match status" value="1"/>
</dbReference>
<dbReference type="Gene3D" id="1.20.1270.50">
    <property type="entry name" value="Glycoside hydrolase family 38, central domain"/>
    <property type="match status" value="1"/>
</dbReference>
<dbReference type="FunFam" id="1.20.1270.50:FF:000004">
    <property type="entry name" value="alpha-mannosidase 2C1 isoform X1"/>
    <property type="match status" value="1"/>
</dbReference>
<evidence type="ECO:0000256" key="1">
    <source>
        <dbReference type="ARBA" id="ARBA00009792"/>
    </source>
</evidence>
<dbReference type="SMART" id="SM00872">
    <property type="entry name" value="Alpha-mann_mid"/>
    <property type="match status" value="1"/>
</dbReference>
<dbReference type="GO" id="GO:0004559">
    <property type="term" value="F:alpha-mannosidase activity"/>
    <property type="evidence" value="ECO:0007669"/>
    <property type="project" value="InterPro"/>
</dbReference>
<dbReference type="Proteomes" id="UP000245959">
    <property type="component" value="Unassembled WGS sequence"/>
</dbReference>
<dbReference type="SUPFAM" id="SSF74650">
    <property type="entry name" value="Galactose mutarotase-like"/>
    <property type="match status" value="1"/>
</dbReference>
<feature type="domain" description="Glycoside hydrolase family 38 central" evidence="5">
    <location>
        <begin position="512"/>
        <end position="587"/>
    </location>
</feature>
<dbReference type="GO" id="GO:0006013">
    <property type="term" value="P:mannose metabolic process"/>
    <property type="evidence" value="ECO:0007669"/>
    <property type="project" value="InterPro"/>
</dbReference>
<evidence type="ECO:0000313" key="6">
    <source>
        <dbReference type="EMBL" id="PVY39581.1"/>
    </source>
</evidence>
<dbReference type="InterPro" id="IPR011013">
    <property type="entry name" value="Gal_mutarotase_sf_dom"/>
</dbReference>
<dbReference type="InterPro" id="IPR041147">
    <property type="entry name" value="GH38_C"/>
</dbReference>
<dbReference type="Pfam" id="PF09261">
    <property type="entry name" value="Alpha-mann_mid"/>
    <property type="match status" value="1"/>
</dbReference>
<dbReference type="GO" id="GO:0046872">
    <property type="term" value="F:metal ion binding"/>
    <property type="evidence" value="ECO:0007669"/>
    <property type="project" value="UniProtKB-KW"/>
</dbReference>
<dbReference type="InterPro" id="IPR054723">
    <property type="entry name" value="Ams1-like_N"/>
</dbReference>
<evidence type="ECO:0000256" key="4">
    <source>
        <dbReference type="ARBA" id="ARBA00023295"/>
    </source>
</evidence>
<keyword evidence="2" id="KW-0479">Metal-binding</keyword>
<name>A0A2U1AT98_9BACT</name>
<dbReference type="EMBL" id="QEKH01000020">
    <property type="protein sequence ID" value="PVY39581.1"/>
    <property type="molecule type" value="Genomic_DNA"/>
</dbReference>
<dbReference type="Gene3D" id="3.20.110.10">
    <property type="entry name" value="Glycoside hydrolase 38, N terminal domain"/>
    <property type="match status" value="1"/>
</dbReference>
<keyword evidence="3" id="KW-0378">Hydrolase</keyword>
<dbReference type="OrthoDB" id="9772207at2"/>
<dbReference type="InterPro" id="IPR027291">
    <property type="entry name" value="Glyco_hydro_38_N_sf"/>
</dbReference>
<protein>
    <submittedName>
        <fullName evidence="6">Alpha-mannosidase</fullName>
    </submittedName>
</protein>
<dbReference type="InterPro" id="IPR011330">
    <property type="entry name" value="Glyco_hydro/deAcase_b/a-brl"/>
</dbReference>
<dbReference type="PANTHER" id="PTHR46017:SF1">
    <property type="entry name" value="ALPHA-MANNOSIDASE 2C1"/>
    <property type="match status" value="1"/>
</dbReference>
<comment type="similarity">
    <text evidence="1">Belongs to the glycosyl hydrolase 38 family.</text>
</comment>
<dbReference type="Pfam" id="PF22907">
    <property type="entry name" value="Ams1-like_1st"/>
    <property type="match status" value="1"/>
</dbReference>
<dbReference type="InterPro" id="IPR000602">
    <property type="entry name" value="Glyco_hydro_38_N"/>
</dbReference>
<keyword evidence="7" id="KW-1185">Reference proteome</keyword>
<sequence>MQQQEFDLYLQRARKFQERLSRHLFFETIPLTAEVRHSVEPIPFAERLNGEFRPIREGEKWGDSWDSGWFRLTAELPQEWAGRPLALRIGLGGEAMLFDEAGVPKFGFSAGSVFGPHYRKELYQLPENRAGKTVEFWVEAAANALFGVAMNADPELDEPHPYGKCDATAEVMRIGWFNRELWLLTLDLEVLLDLLNVLPPRCRRADLIVSAVSRAADAFAESPANAAKARAELVPVLEKRASASAMTAVGLGHAHIDTGWMWPVRETVRKCARTFASQIDLIEKYPGYVFGASSPQHYLYVKEHYPALYEKVKAAVKSGRWELLGGMWVEADCNMPGGESLVRQFLHGKNFFRDEFGVEVDNLWIPDVFGYPASLPQIAKLAGCPNFLTQKMSWSWSNRFPYHAFFWRGLDGSELLAHFPPENTYNAVVTPSELVPAENRFNENTVTDEFVSLFGIGDGGGGPKEEYLERAARLADLEGAPKFKFDRADRFFRRLAEHSAELPRWEGELYLEYHRGTMTVQARTKKNNRKLEELLAAAEALWCALPLPEYPAAEFDRIWKVLLLNQFHDIIPGSSIRKVYEVTEREHAEALAATRKLLDEAASRLLERDGEAVTFFNSLNIDYTGPVELPENWAEAAVVAGTGPVPVQADGSRVTAEVKVPASGFLTLRRNGTARNAVAAGSGELLLENGLIRYRFDADGRLISAFDKQLGREFIPAGTPANLFSLYVDRSNAHEAWDIEEFYINNKCGEARSTEPARAFSGAVQDGLEFVLRIGSSTIRQRVTLGKHSRRLDFETAVHWDEARKMLRVAFPLTVRTPESTSDIQFGFVRRPTHTNTSWDTARFEVPIHKYADLSEYEYGAALLNDCKYGCRLLGNVIDLALLRAPKYPDWDADRGDHTFTYSFLPHANGAVDSEVRAEALRLNRPPQRFDGLAGSAELPVRVEAEQVELAALKKAEKEDCAVVRLVERGGRHSSAVLHTACRLVETGLTEWEDGAELTPVDGRIVVTFRPFEIKTFKLKK</sequence>